<dbReference type="EC" id="2.7.11.1" evidence="1"/>
<dbReference type="GO" id="GO:0004674">
    <property type="term" value="F:protein serine/threonine kinase activity"/>
    <property type="evidence" value="ECO:0007669"/>
    <property type="project" value="UniProtKB-KW"/>
</dbReference>
<evidence type="ECO:0000256" key="8">
    <source>
        <dbReference type="ARBA" id="ARBA00048679"/>
    </source>
</evidence>
<comment type="catalytic activity">
    <reaction evidence="8">
        <text>L-seryl-[protein] + ATP = O-phospho-L-seryl-[protein] + ADP + H(+)</text>
        <dbReference type="Rhea" id="RHEA:17989"/>
        <dbReference type="Rhea" id="RHEA-COMP:9863"/>
        <dbReference type="Rhea" id="RHEA-COMP:11604"/>
        <dbReference type="ChEBI" id="CHEBI:15378"/>
        <dbReference type="ChEBI" id="CHEBI:29999"/>
        <dbReference type="ChEBI" id="CHEBI:30616"/>
        <dbReference type="ChEBI" id="CHEBI:83421"/>
        <dbReference type="ChEBI" id="CHEBI:456216"/>
        <dbReference type="EC" id="2.7.11.1"/>
    </reaction>
</comment>
<dbReference type="Pfam" id="PF00069">
    <property type="entry name" value="Pkinase"/>
    <property type="match status" value="1"/>
</dbReference>
<keyword evidence="6 9" id="KW-0067">ATP-binding</keyword>
<evidence type="ECO:0000313" key="12">
    <source>
        <dbReference type="Proteomes" id="UP000252085"/>
    </source>
</evidence>
<dbReference type="PANTHER" id="PTHR24363:SF0">
    <property type="entry name" value="SERINE_THREONINE KINASE LIKE DOMAIN CONTAINING 1"/>
    <property type="match status" value="1"/>
</dbReference>
<dbReference type="PROSITE" id="PS00107">
    <property type="entry name" value="PROTEIN_KINASE_ATP"/>
    <property type="match status" value="1"/>
</dbReference>
<dbReference type="Gene3D" id="1.10.510.10">
    <property type="entry name" value="Transferase(Phosphotransferase) domain 1"/>
    <property type="match status" value="1"/>
</dbReference>
<organism evidence="11 12">
    <name type="scientific">Nostoc punctiforme NIES-2108</name>
    <dbReference type="NCBI Taxonomy" id="1356359"/>
    <lineage>
        <taxon>Bacteria</taxon>
        <taxon>Bacillati</taxon>
        <taxon>Cyanobacteriota</taxon>
        <taxon>Cyanophyceae</taxon>
        <taxon>Nostocales</taxon>
        <taxon>Nostocaceae</taxon>
        <taxon>Nostoc</taxon>
    </lineage>
</organism>
<evidence type="ECO:0000256" key="2">
    <source>
        <dbReference type="ARBA" id="ARBA00022527"/>
    </source>
</evidence>
<dbReference type="SUPFAM" id="SSF56112">
    <property type="entry name" value="Protein kinase-like (PK-like)"/>
    <property type="match status" value="1"/>
</dbReference>
<dbReference type="InterPro" id="IPR000719">
    <property type="entry name" value="Prot_kinase_dom"/>
</dbReference>
<dbReference type="CDD" id="cd14014">
    <property type="entry name" value="STKc_PknB_like"/>
    <property type="match status" value="1"/>
</dbReference>
<dbReference type="PANTHER" id="PTHR24363">
    <property type="entry name" value="SERINE/THREONINE PROTEIN KINASE"/>
    <property type="match status" value="1"/>
</dbReference>
<proteinExistence type="predicted"/>
<dbReference type="InterPro" id="IPR017441">
    <property type="entry name" value="Protein_kinase_ATP_BS"/>
</dbReference>
<evidence type="ECO:0000256" key="9">
    <source>
        <dbReference type="PROSITE-ProRule" id="PRU10141"/>
    </source>
</evidence>
<dbReference type="PROSITE" id="PS50011">
    <property type="entry name" value="PROTEIN_KINASE_DOM"/>
    <property type="match status" value="1"/>
</dbReference>
<evidence type="ECO:0000256" key="3">
    <source>
        <dbReference type="ARBA" id="ARBA00022679"/>
    </source>
</evidence>
<evidence type="ECO:0000256" key="5">
    <source>
        <dbReference type="ARBA" id="ARBA00022777"/>
    </source>
</evidence>
<dbReference type="GO" id="GO:0005524">
    <property type="term" value="F:ATP binding"/>
    <property type="evidence" value="ECO:0007669"/>
    <property type="project" value="UniProtKB-UniRule"/>
</dbReference>
<dbReference type="AlphaFoldDB" id="A0A367RLI3"/>
<dbReference type="SMART" id="SM00220">
    <property type="entry name" value="S_TKc"/>
    <property type="match status" value="1"/>
</dbReference>
<keyword evidence="4 9" id="KW-0547">Nucleotide-binding</keyword>
<evidence type="ECO:0000256" key="1">
    <source>
        <dbReference type="ARBA" id="ARBA00012513"/>
    </source>
</evidence>
<protein>
    <recommendedName>
        <fullName evidence="1">non-specific serine/threonine protein kinase</fullName>
        <ecNumber evidence="1">2.7.11.1</ecNumber>
    </recommendedName>
</protein>
<sequence length="462" mass="52087">MLGQLLDGRYQVLQILGGGGFGQTYIAQDTHRPGFPKCVVKHLKPVTRSPEFLKTARRLFTSEAETLEQLGYHDQIPRLLAYFEDNQEFFLVQEFIEGHTLKAELFPNQRWTEDRVIQLLQQILGILQFIHSHNVIHRDIKPDNIIRREQDGKFVLIDFGAVKQVQTQLLTIAGHTGATIIIGTPGYMSTEQGQGKPRPNSDIYSLGIIAIQSLTGLHPINFEEDPDTGEISWQHQANVSSELASVLSKMVLHHFKQRYQSAAEVLHVLKDLDPRVEPQSLQLPSFTQPPQASLSQQNSIGYPTASILSGENYNRLETILLEFVGPIASRLLRQVAASASNFEELISQLAVHLRENQQIDFKKKTMFLLEKPTLLQELTVKSAQSGINSNNLLNQESQVISDKFLEECERELAKLIGPIAKFLVQKAMKSSGEISRVEFVKILASQIPEPQKALQFEQRLLS</sequence>
<comment type="catalytic activity">
    <reaction evidence="7">
        <text>L-threonyl-[protein] + ATP = O-phospho-L-threonyl-[protein] + ADP + H(+)</text>
        <dbReference type="Rhea" id="RHEA:46608"/>
        <dbReference type="Rhea" id="RHEA-COMP:11060"/>
        <dbReference type="Rhea" id="RHEA-COMP:11605"/>
        <dbReference type="ChEBI" id="CHEBI:15378"/>
        <dbReference type="ChEBI" id="CHEBI:30013"/>
        <dbReference type="ChEBI" id="CHEBI:30616"/>
        <dbReference type="ChEBI" id="CHEBI:61977"/>
        <dbReference type="ChEBI" id="CHEBI:456216"/>
        <dbReference type="EC" id="2.7.11.1"/>
    </reaction>
</comment>
<accession>A0A367RLI3</accession>
<evidence type="ECO:0000256" key="6">
    <source>
        <dbReference type="ARBA" id="ARBA00022840"/>
    </source>
</evidence>
<keyword evidence="5 11" id="KW-0418">Kinase</keyword>
<gene>
    <name evidence="11" type="ORF">A6769_15430</name>
</gene>
<evidence type="ECO:0000256" key="4">
    <source>
        <dbReference type="ARBA" id="ARBA00022741"/>
    </source>
</evidence>
<evidence type="ECO:0000256" key="7">
    <source>
        <dbReference type="ARBA" id="ARBA00047899"/>
    </source>
</evidence>
<dbReference type="Pfam" id="PF26309">
    <property type="entry name" value="DUF8082"/>
    <property type="match status" value="2"/>
</dbReference>
<evidence type="ECO:0000259" key="10">
    <source>
        <dbReference type="PROSITE" id="PS50011"/>
    </source>
</evidence>
<comment type="caution">
    <text evidence="11">The sequence shown here is derived from an EMBL/GenBank/DDBJ whole genome shotgun (WGS) entry which is preliminary data.</text>
</comment>
<name>A0A367RLI3_NOSPU</name>
<dbReference type="InterPro" id="IPR058395">
    <property type="entry name" value="DUF8082"/>
</dbReference>
<keyword evidence="3" id="KW-0808">Transferase</keyword>
<dbReference type="Proteomes" id="UP000252085">
    <property type="component" value="Unassembled WGS sequence"/>
</dbReference>
<dbReference type="EMBL" id="LXQE01000147">
    <property type="protein sequence ID" value="RCJ36879.1"/>
    <property type="molecule type" value="Genomic_DNA"/>
</dbReference>
<keyword evidence="2 11" id="KW-0723">Serine/threonine-protein kinase</keyword>
<dbReference type="Gene3D" id="3.30.200.20">
    <property type="entry name" value="Phosphorylase Kinase, domain 1"/>
    <property type="match status" value="1"/>
</dbReference>
<feature type="binding site" evidence="9">
    <location>
        <position position="41"/>
    </location>
    <ligand>
        <name>ATP</name>
        <dbReference type="ChEBI" id="CHEBI:30616"/>
    </ligand>
</feature>
<dbReference type="InterPro" id="IPR011009">
    <property type="entry name" value="Kinase-like_dom_sf"/>
</dbReference>
<feature type="domain" description="Protein kinase" evidence="10">
    <location>
        <begin position="10"/>
        <end position="270"/>
    </location>
</feature>
<reference evidence="11 12" key="1">
    <citation type="submission" date="2016-04" db="EMBL/GenBank/DDBJ databases">
        <authorList>
            <person name="Evans L.H."/>
            <person name="Alamgir A."/>
            <person name="Owens N."/>
            <person name="Weber N.D."/>
            <person name="Virtaneva K."/>
            <person name="Barbian K."/>
            <person name="Babar A."/>
            <person name="Rosenke K."/>
        </authorList>
    </citation>
    <scope>NUCLEOTIDE SEQUENCE [LARGE SCALE GENOMIC DNA]</scope>
    <source>
        <strain evidence="11">NIES-2108</strain>
    </source>
</reference>
<evidence type="ECO:0000313" key="11">
    <source>
        <dbReference type="EMBL" id="RCJ36879.1"/>
    </source>
</evidence>